<dbReference type="PROSITE" id="PS50206">
    <property type="entry name" value="RHODANESE_3"/>
    <property type="match status" value="1"/>
</dbReference>
<name>A0A918WCI8_9ACTN</name>
<evidence type="ECO:0000256" key="1">
    <source>
        <dbReference type="SAM" id="MobiDB-lite"/>
    </source>
</evidence>
<reference evidence="3" key="1">
    <citation type="journal article" date="2014" name="Int. J. Syst. Evol. Microbiol.">
        <title>Complete genome sequence of Corynebacterium casei LMG S-19264T (=DSM 44701T), isolated from a smear-ripened cheese.</title>
        <authorList>
            <consortium name="US DOE Joint Genome Institute (JGI-PGF)"/>
            <person name="Walter F."/>
            <person name="Albersmeier A."/>
            <person name="Kalinowski J."/>
            <person name="Ruckert C."/>
        </authorList>
    </citation>
    <scope>NUCLEOTIDE SEQUENCE</scope>
    <source>
        <strain evidence="3">JCM 4518</strain>
    </source>
</reference>
<protein>
    <recommendedName>
        <fullName evidence="2">Rhodanese domain-containing protein</fullName>
    </recommendedName>
</protein>
<gene>
    <name evidence="3" type="ORF">GCM10010305_47200</name>
</gene>
<dbReference type="SMART" id="SM00450">
    <property type="entry name" value="RHOD"/>
    <property type="match status" value="1"/>
</dbReference>
<feature type="region of interest" description="Disordered" evidence="1">
    <location>
        <begin position="146"/>
        <end position="175"/>
    </location>
</feature>
<dbReference type="RefSeq" id="WP_189980676.1">
    <property type="nucleotide sequence ID" value="NZ_BMUL01000013.1"/>
</dbReference>
<sequence length="205" mass="21016">MSQDTDRALWAELSDEEKRVLAIRPADPAEALAHFTGRLRFETDPYDVAADQRAGHGGFTVLDVRRRPAYDAEHVAGAVHFSHHDMTPEALAALDPDQVYVTYGWGPGCNGGIRGAAKLSAAGLRAKEMMGGLEYWKRGGYPTSGTAAAEEPAGAADGDTAVTGPPSAATTDSPAAATAPSAAAAAAAARAAADAAPALRNGCCI</sequence>
<evidence type="ECO:0000313" key="3">
    <source>
        <dbReference type="EMBL" id="GHA98303.1"/>
    </source>
</evidence>
<feature type="domain" description="Rhodanese" evidence="2">
    <location>
        <begin position="55"/>
        <end position="145"/>
    </location>
</feature>
<evidence type="ECO:0000313" key="4">
    <source>
        <dbReference type="Proteomes" id="UP000644020"/>
    </source>
</evidence>
<organism evidence="3 4">
    <name type="scientific">Streptomyces termitum</name>
    <dbReference type="NCBI Taxonomy" id="67368"/>
    <lineage>
        <taxon>Bacteria</taxon>
        <taxon>Bacillati</taxon>
        <taxon>Actinomycetota</taxon>
        <taxon>Actinomycetes</taxon>
        <taxon>Kitasatosporales</taxon>
        <taxon>Streptomycetaceae</taxon>
        <taxon>Streptomyces</taxon>
    </lineage>
</organism>
<evidence type="ECO:0000259" key="2">
    <source>
        <dbReference type="PROSITE" id="PS50206"/>
    </source>
</evidence>
<dbReference type="SUPFAM" id="SSF52821">
    <property type="entry name" value="Rhodanese/Cell cycle control phosphatase"/>
    <property type="match status" value="1"/>
</dbReference>
<dbReference type="InterPro" id="IPR036873">
    <property type="entry name" value="Rhodanese-like_dom_sf"/>
</dbReference>
<dbReference type="Proteomes" id="UP000644020">
    <property type="component" value="Unassembled WGS sequence"/>
</dbReference>
<dbReference type="Pfam" id="PF00581">
    <property type="entry name" value="Rhodanese"/>
    <property type="match status" value="1"/>
</dbReference>
<keyword evidence="4" id="KW-1185">Reference proteome</keyword>
<dbReference type="InterPro" id="IPR001763">
    <property type="entry name" value="Rhodanese-like_dom"/>
</dbReference>
<accession>A0A918WCI8</accession>
<reference evidence="3" key="2">
    <citation type="submission" date="2020-09" db="EMBL/GenBank/DDBJ databases">
        <authorList>
            <person name="Sun Q."/>
            <person name="Ohkuma M."/>
        </authorList>
    </citation>
    <scope>NUCLEOTIDE SEQUENCE</scope>
    <source>
        <strain evidence="3">JCM 4518</strain>
    </source>
</reference>
<dbReference type="EMBL" id="BMUL01000013">
    <property type="protein sequence ID" value="GHA98303.1"/>
    <property type="molecule type" value="Genomic_DNA"/>
</dbReference>
<proteinExistence type="predicted"/>
<dbReference type="Gene3D" id="3.40.250.10">
    <property type="entry name" value="Rhodanese-like domain"/>
    <property type="match status" value="1"/>
</dbReference>
<comment type="caution">
    <text evidence="3">The sequence shown here is derived from an EMBL/GenBank/DDBJ whole genome shotgun (WGS) entry which is preliminary data.</text>
</comment>
<dbReference type="AlphaFoldDB" id="A0A918WCI8"/>